<comment type="caution">
    <text evidence="1">The sequence shown here is derived from an EMBL/GenBank/DDBJ whole genome shotgun (WGS) entry which is preliminary data.</text>
</comment>
<name>A0ABU0MAV6_9HYPH</name>
<dbReference type="EMBL" id="JAUSWJ010000001">
    <property type="protein sequence ID" value="MDQ0518107.1"/>
    <property type="molecule type" value="Genomic_DNA"/>
</dbReference>
<proteinExistence type="predicted"/>
<evidence type="ECO:0000313" key="1">
    <source>
        <dbReference type="EMBL" id="MDQ0518107.1"/>
    </source>
</evidence>
<evidence type="ECO:0000313" key="2">
    <source>
        <dbReference type="Proteomes" id="UP001223743"/>
    </source>
</evidence>
<reference evidence="1 2" key="1">
    <citation type="submission" date="2023-07" db="EMBL/GenBank/DDBJ databases">
        <title>Genomic Encyclopedia of Type Strains, Phase IV (KMG-IV): sequencing the most valuable type-strain genomes for metagenomic binning, comparative biology and taxonomic classification.</title>
        <authorList>
            <person name="Goeker M."/>
        </authorList>
    </citation>
    <scope>NUCLEOTIDE SEQUENCE [LARGE SCALE GENOMIC DNA]</scope>
    <source>
        <strain evidence="1 2">B1-1</strain>
    </source>
</reference>
<protein>
    <submittedName>
        <fullName evidence="1">Uncharacterized protein</fullName>
    </submittedName>
</protein>
<accession>A0ABU0MAV6</accession>
<keyword evidence="2" id="KW-1185">Reference proteome</keyword>
<dbReference type="RefSeq" id="WP_266283523.1">
    <property type="nucleotide sequence ID" value="NZ_JAPKNF010000003.1"/>
</dbReference>
<sequence>MLRRIFLTEALDRLVEEGRVKRRSKAFRIITLVIEDGVAALDDTQRKVYDQVLVPQIEQLHAGLN</sequence>
<organism evidence="1 2">
    <name type="scientific">Kaistia geumhonensis</name>
    <dbReference type="NCBI Taxonomy" id="410839"/>
    <lineage>
        <taxon>Bacteria</taxon>
        <taxon>Pseudomonadati</taxon>
        <taxon>Pseudomonadota</taxon>
        <taxon>Alphaproteobacteria</taxon>
        <taxon>Hyphomicrobiales</taxon>
        <taxon>Kaistiaceae</taxon>
        <taxon>Kaistia</taxon>
    </lineage>
</organism>
<dbReference type="Proteomes" id="UP001223743">
    <property type="component" value="Unassembled WGS sequence"/>
</dbReference>
<gene>
    <name evidence="1" type="ORF">QO015_003720</name>
</gene>